<dbReference type="InterPro" id="IPR027417">
    <property type="entry name" value="P-loop_NTPase"/>
</dbReference>
<name>A0A0E3I7S5_9CAUD</name>
<reference evidence="3 4" key="1">
    <citation type="submission" date="2013-12" db="EMBL/GenBank/DDBJ databases">
        <title>Ecological redundancy of diverse viral populations within a natural community.</title>
        <authorList>
            <person name="Gregory A.C."/>
            <person name="LaButti K."/>
            <person name="Copeland A."/>
            <person name="Woyke T."/>
            <person name="Sullivan M.B."/>
        </authorList>
    </citation>
    <scope>NUCLEOTIDE SEQUENCE [LARGE SCALE GENOMIC DNA]</scope>
    <source>
        <strain evidence="1">Syn7803C16</strain>
        <strain evidence="2">Syn7803C24</strain>
    </source>
</reference>
<dbReference type="Proteomes" id="UP000185307">
    <property type="component" value="Segment"/>
</dbReference>
<evidence type="ECO:0000313" key="4">
    <source>
        <dbReference type="Proteomes" id="UP000185307"/>
    </source>
</evidence>
<accession>A0A0E3I7S5</accession>
<dbReference type="Gene3D" id="3.40.50.300">
    <property type="entry name" value="P-loop containing nucleotide triphosphate hydrolases"/>
    <property type="match status" value="1"/>
</dbReference>
<evidence type="ECO:0000313" key="1">
    <source>
        <dbReference type="EMBL" id="AIX42271.1"/>
    </source>
</evidence>
<dbReference type="EMBL" id="KJ019151">
    <property type="protein sequence ID" value="AIX43691.1"/>
    <property type="molecule type" value="Genomic_DNA"/>
</dbReference>
<proteinExistence type="predicted"/>
<dbReference type="SUPFAM" id="SSF52540">
    <property type="entry name" value="P-loop containing nucleoside triphosphate hydrolases"/>
    <property type="match status" value="2"/>
</dbReference>
<protein>
    <submittedName>
        <fullName evidence="2">Uncharacterized protein</fullName>
    </submittedName>
</protein>
<evidence type="ECO:0000313" key="3">
    <source>
        <dbReference type="Proteomes" id="UP000185295"/>
    </source>
</evidence>
<evidence type="ECO:0000313" key="2">
    <source>
        <dbReference type="EMBL" id="AIX43691.1"/>
    </source>
</evidence>
<gene>
    <name evidence="1" type="ORF">Syn7803C16_52</name>
    <name evidence="2" type="ORF">Syn7803C24_52</name>
</gene>
<organism evidence="2 4">
    <name type="scientific">Synechococcus phage ACG-2014f</name>
    <dbReference type="NCBI Taxonomy" id="1493511"/>
    <lineage>
        <taxon>Viruses</taxon>
        <taxon>Duplodnaviria</taxon>
        <taxon>Heunggongvirae</taxon>
        <taxon>Uroviricota</taxon>
        <taxon>Caudoviricetes</taxon>
        <taxon>Pantevenvirales</taxon>
        <taxon>Kyanoviridae</taxon>
        <taxon>Atlauavirus</taxon>
        <taxon>Atlauavirus tusconc8</taxon>
    </lineage>
</organism>
<sequence length="691" mass="78887">MNIYMVTTTEGKVFGVGQTKRSYDERHRDGDWAKFHNYLKATGGEMVLVHWWEDVPVVDTDIHKFLKKQAGIRKYAEWFSYKGNLDIIENLIQNEFFSDYQDQRIALNLKPYQREFVAKAQAEYLEFLLAAKCRAGKSVMVLSHIVDKGHKVSLIVSRFTSPSQSWVTDTKTFDRFEGLVTINLKDKDWEDQLNHWLDTDKQIVLWSTVQGVIRKISKLPSVDLLVFDEAHIGDKAKQFTTLRESMGDTPCLKVSGTAYDQLWDTTEENRFVYDYWQEQIDVQKGIIERPRMSVVLAKYESDKYSELYGSDPDAMKNLFLVDGDEFVDEYLVKEFISKYFDNNRSIKPKDRLLYNSNHIYMTLPSVKACHLFKELLDSIIPTKVVTGDTGSDSDDIDKFVKEHNRSVCLTYSANVLGTTQSLWDTVINCREGKSVQFWTQFAFRAGSGDHNWRVIDFVPSRALESLRETFCLANDLDPTLSEYEFTDFVPIHEWNEKFETLSVDQVNDILAANIGSISSLMSGGTESIDVQSLSSVEFGFFQEYNKEYTKSTTINEHDNNGGSAKQLVSEKKKGEKTEIQQKINTIKFILSLIPEVIVRERSNGNNVNTIQDVIDAETYQLITGDDTLLSDLIESGILSSASLTRRVNMTRISVDSSLKQQELTQVLSTLQVATGVQQSVPVGVFDDMILA</sequence>
<dbReference type="Proteomes" id="UP000185295">
    <property type="component" value="Segment"/>
</dbReference>
<dbReference type="EMBL" id="KJ019146">
    <property type="protein sequence ID" value="AIX42271.1"/>
    <property type="molecule type" value="Genomic_DNA"/>
</dbReference>